<dbReference type="PANTHER" id="PTHR47424:SF15">
    <property type="entry name" value="ZN(II)2CYS6 TRANSCRIPTION FACTOR (EUROFUNG)"/>
    <property type="match status" value="1"/>
</dbReference>
<dbReference type="Proteomes" id="UP000766486">
    <property type="component" value="Unassembled WGS sequence"/>
</dbReference>
<dbReference type="InterPro" id="IPR051127">
    <property type="entry name" value="Fungal_SecMet_Regulators"/>
</dbReference>
<evidence type="ECO:0000313" key="6">
    <source>
        <dbReference type="Proteomes" id="UP000766486"/>
    </source>
</evidence>
<proteinExistence type="predicted"/>
<evidence type="ECO:0000256" key="2">
    <source>
        <dbReference type="ARBA" id="ARBA00023163"/>
    </source>
</evidence>
<feature type="region of interest" description="Disordered" evidence="4">
    <location>
        <begin position="75"/>
        <end position="98"/>
    </location>
</feature>
<evidence type="ECO:0008006" key="7">
    <source>
        <dbReference type="Google" id="ProtNLM"/>
    </source>
</evidence>
<name>A0ABY6UGX6_BIOOC</name>
<keyword evidence="6" id="KW-1185">Reference proteome</keyword>
<evidence type="ECO:0000256" key="3">
    <source>
        <dbReference type="ARBA" id="ARBA00023242"/>
    </source>
</evidence>
<sequence>MSNPQSQAITKTTDLNALTKGDPNINTSILHKAQYLKLSEMSAKERRPLSDAEPHGLPSILLDPVLETPISVTGVSACQKPVSEPSLSTEPSSRSYQSDLKGLTETNHHTKGSEFYGPTGTFSFLSTVRCQANSESSPSNGQNDIGSASYIPSPKSSVVNLLHSSDYPVRHDRVRLSSQSVSPQNPFGGLPWSHGQRELTVKNKARDIEIERECVRLYFQNLHCIHPILEQAPFVKRCEREIWIPLLHEIDNAPSSKPAVNARFLALFNVVLALGAITAGETSMLLWENSIKFLDEAERQGNLEAEVATDMTKVYAPIRIARLFFERSKLHLEDIFESTSFETAQTLFLMVRSMPAFLKSDTFIHDKDTGNFLSERLEAS</sequence>
<organism evidence="5 6">
    <name type="scientific">Bionectria ochroleuca</name>
    <name type="common">Gliocladium roseum</name>
    <dbReference type="NCBI Taxonomy" id="29856"/>
    <lineage>
        <taxon>Eukaryota</taxon>
        <taxon>Fungi</taxon>
        <taxon>Dikarya</taxon>
        <taxon>Ascomycota</taxon>
        <taxon>Pezizomycotina</taxon>
        <taxon>Sordariomycetes</taxon>
        <taxon>Hypocreomycetidae</taxon>
        <taxon>Hypocreales</taxon>
        <taxon>Bionectriaceae</taxon>
        <taxon>Clonostachys</taxon>
    </lineage>
</organism>
<comment type="caution">
    <text evidence="5">The sequence shown here is derived from an EMBL/GenBank/DDBJ whole genome shotgun (WGS) entry which is preliminary data.</text>
</comment>
<evidence type="ECO:0000256" key="1">
    <source>
        <dbReference type="ARBA" id="ARBA00023015"/>
    </source>
</evidence>
<evidence type="ECO:0000313" key="5">
    <source>
        <dbReference type="EMBL" id="VUC30474.1"/>
    </source>
</evidence>
<accession>A0ABY6UGX6</accession>
<reference evidence="5 6" key="1">
    <citation type="submission" date="2019-06" db="EMBL/GenBank/DDBJ databases">
        <authorList>
            <person name="Broberg M."/>
        </authorList>
    </citation>
    <scope>NUCLEOTIDE SEQUENCE [LARGE SCALE GENOMIC DNA]</scope>
</reference>
<protein>
    <recommendedName>
        <fullName evidence="7">NR LBD domain-containing protein</fullName>
    </recommendedName>
</protein>
<feature type="compositionally biased region" description="Polar residues" evidence="4">
    <location>
        <begin position="85"/>
        <end position="98"/>
    </location>
</feature>
<dbReference type="CDD" id="cd12148">
    <property type="entry name" value="fungal_TF_MHR"/>
    <property type="match status" value="1"/>
</dbReference>
<dbReference type="PANTHER" id="PTHR47424">
    <property type="entry name" value="REGULATORY PROTEIN GAL4"/>
    <property type="match status" value="1"/>
</dbReference>
<dbReference type="EMBL" id="CABFNS010000820">
    <property type="protein sequence ID" value="VUC30474.1"/>
    <property type="molecule type" value="Genomic_DNA"/>
</dbReference>
<keyword evidence="1" id="KW-0805">Transcription regulation</keyword>
<keyword evidence="2" id="KW-0804">Transcription</keyword>
<evidence type="ECO:0000256" key="4">
    <source>
        <dbReference type="SAM" id="MobiDB-lite"/>
    </source>
</evidence>
<keyword evidence="3" id="KW-0539">Nucleus</keyword>
<gene>
    <name evidence="5" type="ORF">CLO192961_LOCUS287455</name>
</gene>